<feature type="binding site" evidence="5">
    <location>
        <position position="287"/>
    </location>
    <ligand>
        <name>Fe cation</name>
        <dbReference type="ChEBI" id="CHEBI:24875"/>
        <note>catalytic</note>
    </ligand>
</feature>
<sequence length="597" mass="66279">MDALSSSFMSTLPPQIQRLHYSPTKTKAPLLLPSSSSSSRTNNVIVSTTSPPKKPETTAENNKQQTKTTQKPSSSVSTTTNVSAVILNTLNKLIKPKLQAQPLSLDPSRAFSNNLAPVDELHPTQCQVTQGSLPSCLEGAYIRNGPNPQYPPRSEPYSPFDGDGMLHCIKISQGQATFCSRYVKTYKYTIENTVGSPIVPRPFSSFSGPLAFLTRAGVLAARVLTGQLSINSGFGLANTSLAFLGNRLLALYEGDLPYAVRLTSNGDIETLGRCDLDGKLVMNMTAHPKKDPETGEMFAFRYSPMPPFVTYFWFDANGEKQPDVHIKMPGQWLRHPPLMHDFAITKRYAIFVDTQVQAYGMEMILRREPLLHSDPTKVSRIGVMPRYAKNSSQMRWFDAPGLNNIHAVNAWDEEDGNVIVMVAPNILSVEQVFERMELIHCLMEKVRIDLRTGVVSRHPISARNLDMAVINPGYVAKKNRYVYAAVGDPMPKMTGLVKLDLKKGERRECTVATRIYGPDCYGGEPFFVARDAADKEADEDDGYILSYVHDEKAGESKFLVMDAKSPHLDIVAEVKLPQRVPAGFHGLFVREIDFCKL</sequence>
<feature type="binding site" evidence="5">
    <location>
        <position position="340"/>
    </location>
    <ligand>
        <name>Fe cation</name>
        <dbReference type="ChEBI" id="CHEBI:24875"/>
        <note>catalytic</note>
    </ligand>
</feature>
<keyword evidence="3" id="KW-0223">Dioxygenase</keyword>
<comment type="similarity">
    <text evidence="1">Belongs to the carotenoid oxygenase family.</text>
</comment>
<dbReference type="AlphaFoldDB" id="A0A0D4D936"/>
<feature type="binding site" evidence="5">
    <location>
        <position position="585"/>
    </location>
    <ligand>
        <name>Fe cation</name>
        <dbReference type="ChEBI" id="CHEBI:24875"/>
        <note>catalytic</note>
    </ligand>
</feature>
<evidence type="ECO:0000256" key="4">
    <source>
        <dbReference type="ARBA" id="ARBA00023004"/>
    </source>
</evidence>
<keyword evidence="2 5" id="KW-0479">Metal-binding</keyword>
<keyword evidence="3" id="KW-0560">Oxidoreductase</keyword>
<feature type="compositionally biased region" description="Polar residues" evidence="6">
    <location>
        <begin position="59"/>
        <end position="72"/>
    </location>
</feature>
<proteinExistence type="evidence at transcript level"/>
<dbReference type="GO" id="GO:0010436">
    <property type="term" value="F:carotenoid dioxygenase activity"/>
    <property type="evidence" value="ECO:0007669"/>
    <property type="project" value="TreeGrafter"/>
</dbReference>
<feature type="region of interest" description="Disordered" evidence="6">
    <location>
        <begin position="19"/>
        <end position="79"/>
    </location>
</feature>
<dbReference type="GO" id="GO:0016121">
    <property type="term" value="P:carotene catabolic process"/>
    <property type="evidence" value="ECO:0007669"/>
    <property type="project" value="TreeGrafter"/>
</dbReference>
<dbReference type="Pfam" id="PF03055">
    <property type="entry name" value="RPE65"/>
    <property type="match status" value="1"/>
</dbReference>
<reference evidence="7" key="1">
    <citation type="journal article" date="2015" name="BMC Plant Biol.">
        <title>Transcriptomic analysis of differentially expressed genes in an orange-pericarp mutant and wild type in pummelo (Citrus grandis).</title>
        <authorList>
            <person name="Guo F."/>
            <person name="Yu H."/>
            <person name="Xu Q."/>
            <person name="Deng X."/>
        </authorList>
    </citation>
    <scope>NUCLEOTIDE SEQUENCE</scope>
</reference>
<evidence type="ECO:0000256" key="6">
    <source>
        <dbReference type="SAM" id="MobiDB-lite"/>
    </source>
</evidence>
<dbReference type="EMBL" id="KP462733">
    <property type="protein sequence ID" value="AJT59428.1"/>
    <property type="molecule type" value="mRNA"/>
</dbReference>
<accession>A0A0D4D936</accession>
<evidence type="ECO:0000256" key="5">
    <source>
        <dbReference type="PIRSR" id="PIRSR604294-1"/>
    </source>
</evidence>
<feature type="binding site" evidence="5">
    <location>
        <position position="406"/>
    </location>
    <ligand>
        <name>Fe cation</name>
        <dbReference type="ChEBI" id="CHEBI:24875"/>
        <note>catalytic</note>
    </ligand>
</feature>
<comment type="cofactor">
    <cofactor evidence="5">
        <name>Fe(2+)</name>
        <dbReference type="ChEBI" id="CHEBI:29033"/>
    </cofactor>
    <text evidence="5">Binds 1 Fe(2+) ion per subunit.</text>
</comment>
<evidence type="ECO:0000256" key="1">
    <source>
        <dbReference type="ARBA" id="ARBA00006787"/>
    </source>
</evidence>
<dbReference type="GO" id="GO:0046872">
    <property type="term" value="F:metal ion binding"/>
    <property type="evidence" value="ECO:0007669"/>
    <property type="project" value="UniProtKB-KW"/>
</dbReference>
<name>A0A0D4D936_CITMA</name>
<dbReference type="GO" id="GO:0009570">
    <property type="term" value="C:chloroplast stroma"/>
    <property type="evidence" value="ECO:0007669"/>
    <property type="project" value="TreeGrafter"/>
</dbReference>
<evidence type="ECO:0000256" key="2">
    <source>
        <dbReference type="ARBA" id="ARBA00022723"/>
    </source>
</evidence>
<dbReference type="PANTHER" id="PTHR10543">
    <property type="entry name" value="BETA-CAROTENE DIOXYGENASE"/>
    <property type="match status" value="1"/>
</dbReference>
<keyword evidence="4 5" id="KW-0408">Iron</keyword>
<evidence type="ECO:0000256" key="3">
    <source>
        <dbReference type="ARBA" id="ARBA00022964"/>
    </source>
</evidence>
<evidence type="ECO:0000313" key="7">
    <source>
        <dbReference type="EMBL" id="AJT59428.1"/>
    </source>
</evidence>
<organism evidence="7">
    <name type="scientific">Citrus maxima</name>
    <name type="common">Pomelo</name>
    <name type="synonym">Citrus grandis</name>
    <dbReference type="NCBI Taxonomy" id="37334"/>
    <lineage>
        <taxon>Eukaryota</taxon>
        <taxon>Viridiplantae</taxon>
        <taxon>Streptophyta</taxon>
        <taxon>Embryophyta</taxon>
        <taxon>Tracheophyta</taxon>
        <taxon>Spermatophyta</taxon>
        <taxon>Magnoliopsida</taxon>
        <taxon>eudicotyledons</taxon>
        <taxon>Gunneridae</taxon>
        <taxon>Pentapetalae</taxon>
        <taxon>rosids</taxon>
        <taxon>malvids</taxon>
        <taxon>Sapindales</taxon>
        <taxon>Rutaceae</taxon>
        <taxon>Aurantioideae</taxon>
        <taxon>Citrus</taxon>
    </lineage>
</organism>
<feature type="compositionally biased region" description="Low complexity" evidence="6">
    <location>
        <begin position="29"/>
        <end position="39"/>
    </location>
</feature>
<dbReference type="PANTHER" id="PTHR10543:SF46">
    <property type="entry name" value="CAROTENOID CLEAVAGE DIOXYGENASE 4, CHLOROPLASTIC-RELATED"/>
    <property type="match status" value="1"/>
</dbReference>
<dbReference type="InterPro" id="IPR004294">
    <property type="entry name" value="Carotenoid_Oase"/>
</dbReference>
<protein>
    <submittedName>
        <fullName evidence="7">CCD4C</fullName>
    </submittedName>
</protein>